<dbReference type="SMART" id="SM00503">
    <property type="entry name" value="SynN"/>
    <property type="match status" value="1"/>
</dbReference>
<dbReference type="InterPro" id="IPR006012">
    <property type="entry name" value="Syntaxin/epimorphin_CS"/>
</dbReference>
<evidence type="ECO:0000256" key="9">
    <source>
        <dbReference type="ARBA" id="ARBA00022660"/>
    </source>
</evidence>
<dbReference type="GO" id="GO:0006836">
    <property type="term" value="P:neurotransmitter transport"/>
    <property type="evidence" value="ECO:0007669"/>
    <property type="project" value="UniProtKB-KW"/>
</dbReference>
<keyword evidence="21" id="KW-0175">Coiled coil</keyword>
<reference evidence="25" key="1">
    <citation type="submission" date="2021-11" db="EMBL/GenBank/DDBJ databases">
        <authorList>
            <person name="Schell T."/>
        </authorList>
    </citation>
    <scope>NUCLEOTIDE SEQUENCE</scope>
    <source>
        <strain evidence="25">M5</strain>
    </source>
</reference>
<dbReference type="GO" id="GO:0006886">
    <property type="term" value="P:intracellular protein transport"/>
    <property type="evidence" value="ECO:0007669"/>
    <property type="project" value="InterPro"/>
</dbReference>
<evidence type="ECO:0000256" key="12">
    <source>
        <dbReference type="ARBA" id="ARBA00022792"/>
    </source>
</evidence>
<sequence length="455" mass="53517">MTKDRLPDLLAVSKRRSSTFDEDGFPEGGALDFGYRLLMESLECEYLSDFLADANRVREDIEWLKETVQKVKMKQSIILSEPVINDAMRNELDDLISSIKKMAKKIQEKLNDFKIEVDRSRKENPTSAEPRIREMQHETLTRNFVEAMIECNIIQEEHRERCKDRFKRQLEITGHSTTDEELEEMLEQNNPAIFTQEIIANETIQARKMLVDIETRHRDLLKLEKSIFELNSMFIDMAVLVDHQGDMINRIAYNVENSVDFVEKAIKQTKKALVHQKRLRWKRIILISIVVILLIIIVGSVIEVVRQMSGHQTMHIKPSKWSWNRFKDLLNFYVLLGVIPATAVITYINLFIGPARLAEIPEGYVPEAHEYYAHPITRWMAKHVKRSYQQEYEVMCQHVYEVEYTQKLRKAEKRIKQKMEENQDTQAYFYEPVTARNERNSKRNHDRAPEDGGNS</sequence>
<evidence type="ECO:0000256" key="3">
    <source>
        <dbReference type="ARBA" id="ARBA00004434"/>
    </source>
</evidence>
<dbReference type="Proteomes" id="UP000789390">
    <property type="component" value="Unassembled WGS sequence"/>
</dbReference>
<dbReference type="SMART" id="SM00397">
    <property type="entry name" value="t_SNARE"/>
    <property type="match status" value="1"/>
</dbReference>
<evidence type="ECO:0000256" key="10">
    <source>
        <dbReference type="ARBA" id="ARBA00022692"/>
    </source>
</evidence>
<evidence type="ECO:0000259" key="24">
    <source>
        <dbReference type="PROSITE" id="PS50192"/>
    </source>
</evidence>
<feature type="region of interest" description="Disordered" evidence="22">
    <location>
        <begin position="426"/>
        <end position="455"/>
    </location>
</feature>
<dbReference type="InterPro" id="IPR019173">
    <property type="entry name" value="NADH_UbQ_OxRdtase_B5_su"/>
</dbReference>
<evidence type="ECO:0000256" key="21">
    <source>
        <dbReference type="SAM" id="Coils"/>
    </source>
</evidence>
<evidence type="ECO:0000256" key="23">
    <source>
        <dbReference type="SAM" id="Phobius"/>
    </source>
</evidence>
<dbReference type="Gene3D" id="1.20.5.110">
    <property type="match status" value="1"/>
</dbReference>
<dbReference type="PROSITE" id="PS50192">
    <property type="entry name" value="T_SNARE"/>
    <property type="match status" value="1"/>
</dbReference>
<keyword evidence="14" id="KW-0249">Electron transport</keyword>
<gene>
    <name evidence="25" type="ORF">DGAL_LOCUS2161</name>
</gene>
<keyword evidence="17 23" id="KW-0472">Membrane</keyword>
<dbReference type="Pfam" id="PF09781">
    <property type="entry name" value="NDUF_B5"/>
    <property type="match status" value="1"/>
</dbReference>
<evidence type="ECO:0000256" key="4">
    <source>
        <dbReference type="ARBA" id="ARBA00007152"/>
    </source>
</evidence>
<dbReference type="PANTHER" id="PTHR13178">
    <property type="entry name" value="NADH-UBIQUINONE OXIDOREDUCTASE SGDH SUBUNIT"/>
    <property type="match status" value="1"/>
</dbReference>
<dbReference type="InterPro" id="IPR010989">
    <property type="entry name" value="SNARE"/>
</dbReference>
<dbReference type="Gene3D" id="1.20.58.70">
    <property type="match status" value="1"/>
</dbReference>
<evidence type="ECO:0000256" key="5">
    <source>
        <dbReference type="ARBA" id="ARBA00009063"/>
    </source>
</evidence>
<evidence type="ECO:0000256" key="13">
    <source>
        <dbReference type="ARBA" id="ARBA00022946"/>
    </source>
</evidence>
<dbReference type="CDD" id="cd00179">
    <property type="entry name" value="SynN"/>
    <property type="match status" value="1"/>
</dbReference>
<comment type="subcellular location">
    <subcellularLocation>
        <location evidence="2">Membrane</location>
        <topology evidence="2">Single-pass type IV membrane protein</topology>
    </subcellularLocation>
    <subcellularLocation>
        <location evidence="3">Mitochondrion inner membrane</location>
        <topology evidence="3">Single-pass membrane protein</topology>
    </subcellularLocation>
</comment>
<evidence type="ECO:0000256" key="6">
    <source>
        <dbReference type="ARBA" id="ARBA00011533"/>
    </source>
</evidence>
<keyword evidence="16" id="KW-0496">Mitochondrion</keyword>
<organism evidence="25 26">
    <name type="scientific">Daphnia galeata</name>
    <dbReference type="NCBI Taxonomy" id="27404"/>
    <lineage>
        <taxon>Eukaryota</taxon>
        <taxon>Metazoa</taxon>
        <taxon>Ecdysozoa</taxon>
        <taxon>Arthropoda</taxon>
        <taxon>Crustacea</taxon>
        <taxon>Branchiopoda</taxon>
        <taxon>Diplostraca</taxon>
        <taxon>Cladocera</taxon>
        <taxon>Anomopoda</taxon>
        <taxon>Daphniidae</taxon>
        <taxon>Daphnia</taxon>
    </lineage>
</organism>
<feature type="transmembrane region" description="Helical" evidence="23">
    <location>
        <begin position="330"/>
        <end position="352"/>
    </location>
</feature>
<comment type="caution">
    <text evidence="25">The sequence shown here is derived from an EMBL/GenBank/DDBJ whole genome shotgun (WGS) entry which is preliminary data.</text>
</comment>
<protein>
    <recommendedName>
        <fullName evidence="7">NADH dehydrogenase [ubiquinone] 1 beta subcomplex subunit 5, mitochondrial</fullName>
    </recommendedName>
    <alternativeName>
        <fullName evidence="19">Complex I-SGDH</fullName>
    </alternativeName>
    <alternativeName>
        <fullName evidence="18">NADH-ubiquinone oxidoreductase SGDH subunit</fullName>
    </alternativeName>
</protein>
<proteinExistence type="inferred from homology"/>
<evidence type="ECO:0000256" key="16">
    <source>
        <dbReference type="ARBA" id="ARBA00023128"/>
    </source>
</evidence>
<feature type="transmembrane region" description="Helical" evidence="23">
    <location>
        <begin position="284"/>
        <end position="302"/>
    </location>
</feature>
<evidence type="ECO:0000256" key="22">
    <source>
        <dbReference type="SAM" id="MobiDB-lite"/>
    </source>
</evidence>
<evidence type="ECO:0000313" key="25">
    <source>
        <dbReference type="EMBL" id="CAH0099989.1"/>
    </source>
</evidence>
<keyword evidence="13" id="KW-0809">Transit peptide</keyword>
<dbReference type="SUPFAM" id="SSF47661">
    <property type="entry name" value="t-snare proteins"/>
    <property type="match status" value="1"/>
</dbReference>
<evidence type="ECO:0000256" key="15">
    <source>
        <dbReference type="ARBA" id="ARBA00022989"/>
    </source>
</evidence>
<dbReference type="InterPro" id="IPR000727">
    <property type="entry name" value="T_SNARE_dom"/>
</dbReference>
<dbReference type="CDD" id="cd15848">
    <property type="entry name" value="SNARE_syntaxin1-like"/>
    <property type="match status" value="1"/>
</dbReference>
<dbReference type="PROSITE" id="PS00914">
    <property type="entry name" value="SYNTAXIN"/>
    <property type="match status" value="1"/>
</dbReference>
<evidence type="ECO:0000256" key="7">
    <source>
        <dbReference type="ARBA" id="ARBA00015175"/>
    </source>
</evidence>
<keyword evidence="11" id="KW-0532">Neurotransmitter transport</keyword>
<evidence type="ECO:0000256" key="1">
    <source>
        <dbReference type="ARBA" id="ARBA00003195"/>
    </source>
</evidence>
<keyword evidence="10 23" id="KW-0812">Transmembrane</keyword>
<dbReference type="GO" id="GO:0005484">
    <property type="term" value="F:SNAP receptor activity"/>
    <property type="evidence" value="ECO:0007669"/>
    <property type="project" value="InterPro"/>
</dbReference>
<accession>A0A8J2RI07</accession>
<evidence type="ECO:0000256" key="18">
    <source>
        <dbReference type="ARBA" id="ARBA00032395"/>
    </source>
</evidence>
<feature type="domain" description="T-SNARE coiled-coil homology" evidence="24">
    <location>
        <begin position="210"/>
        <end position="272"/>
    </location>
</feature>
<dbReference type="GO" id="GO:0016192">
    <property type="term" value="P:vesicle-mediated transport"/>
    <property type="evidence" value="ECO:0007669"/>
    <property type="project" value="InterPro"/>
</dbReference>
<keyword evidence="15 23" id="KW-1133">Transmembrane helix</keyword>
<feature type="compositionally biased region" description="Basic and acidic residues" evidence="22">
    <location>
        <begin position="436"/>
        <end position="455"/>
    </location>
</feature>
<keyword evidence="8" id="KW-0813">Transport</keyword>
<dbReference type="GO" id="GO:0005743">
    <property type="term" value="C:mitochondrial inner membrane"/>
    <property type="evidence" value="ECO:0007669"/>
    <property type="project" value="UniProtKB-SubCell"/>
</dbReference>
<evidence type="ECO:0000256" key="11">
    <source>
        <dbReference type="ARBA" id="ARBA00022775"/>
    </source>
</evidence>
<comment type="similarity">
    <text evidence="4">Belongs to the complex I NDUFB5 subunit family.</text>
</comment>
<dbReference type="FunFam" id="1.20.58.70:FF:000011">
    <property type="entry name" value="Syntaxin 4"/>
    <property type="match status" value="1"/>
</dbReference>
<name>A0A8J2RI07_9CRUS</name>
<evidence type="ECO:0000256" key="14">
    <source>
        <dbReference type="ARBA" id="ARBA00022982"/>
    </source>
</evidence>
<keyword evidence="12" id="KW-0999">Mitochondrion inner membrane</keyword>
<keyword evidence="26" id="KW-1185">Reference proteome</keyword>
<dbReference type="PANTHER" id="PTHR13178:SF0">
    <property type="entry name" value="NADH DEHYDROGENASE [UBIQUINONE] 1 BETA SUBCOMPLEX SUBUNIT 5, MITOCHONDRIAL"/>
    <property type="match status" value="1"/>
</dbReference>
<evidence type="ECO:0000313" key="26">
    <source>
        <dbReference type="Proteomes" id="UP000789390"/>
    </source>
</evidence>
<dbReference type="InterPro" id="IPR006011">
    <property type="entry name" value="Syntaxin_N"/>
</dbReference>
<comment type="similarity">
    <text evidence="5 20">Belongs to the syntaxin family.</text>
</comment>
<evidence type="ECO:0000256" key="19">
    <source>
        <dbReference type="ARBA" id="ARBA00032550"/>
    </source>
</evidence>
<dbReference type="AlphaFoldDB" id="A0A8J2RI07"/>
<keyword evidence="9" id="KW-0679">Respiratory chain</keyword>
<evidence type="ECO:0000256" key="2">
    <source>
        <dbReference type="ARBA" id="ARBA00004211"/>
    </source>
</evidence>
<dbReference type="Pfam" id="PF05739">
    <property type="entry name" value="SNARE"/>
    <property type="match status" value="1"/>
</dbReference>
<comment type="subunit">
    <text evidence="6">Complex I is composed of 45 different subunits.</text>
</comment>
<dbReference type="OrthoDB" id="10255013at2759"/>
<dbReference type="Pfam" id="PF00804">
    <property type="entry name" value="Syntaxin"/>
    <property type="match status" value="1"/>
</dbReference>
<feature type="coiled-coil region" evidence="21">
    <location>
        <begin position="85"/>
        <end position="123"/>
    </location>
</feature>
<evidence type="ECO:0000256" key="17">
    <source>
        <dbReference type="ARBA" id="ARBA00023136"/>
    </source>
</evidence>
<evidence type="ECO:0000256" key="8">
    <source>
        <dbReference type="ARBA" id="ARBA00022448"/>
    </source>
</evidence>
<evidence type="ECO:0000256" key="20">
    <source>
        <dbReference type="RuleBase" id="RU003858"/>
    </source>
</evidence>
<dbReference type="EMBL" id="CAKKLH010000029">
    <property type="protein sequence ID" value="CAH0099989.1"/>
    <property type="molecule type" value="Genomic_DNA"/>
</dbReference>
<comment type="function">
    <text evidence="1">Accessory subunit of the mitochondrial membrane respiratory chain NADH dehydrogenase (Complex I), that is believed not to be involved in catalysis. Complex I functions in the transfer of electrons from NADH to the respiratory chain. The immediate electron acceptor for the enzyme is believed to be ubiquinone.</text>
</comment>